<feature type="transmembrane region" description="Helical" evidence="9">
    <location>
        <begin position="248"/>
        <end position="269"/>
    </location>
</feature>
<evidence type="ECO:0000256" key="3">
    <source>
        <dbReference type="ARBA" id="ARBA00022475"/>
    </source>
</evidence>
<evidence type="ECO:0000256" key="5">
    <source>
        <dbReference type="ARBA" id="ARBA00022692"/>
    </source>
</evidence>
<dbReference type="NCBIfam" id="TIGR01183">
    <property type="entry name" value="ntrB"/>
    <property type="match status" value="1"/>
</dbReference>
<dbReference type="InterPro" id="IPR000515">
    <property type="entry name" value="MetI-like"/>
</dbReference>
<keyword evidence="5 9" id="KW-0812">Transmembrane</keyword>
<keyword evidence="8 9" id="KW-0472">Membrane</keyword>
<protein>
    <submittedName>
        <fullName evidence="11">Nitrate ABC transporter permease</fullName>
    </submittedName>
</protein>
<accession>A0A951Q9B5</accession>
<comment type="caution">
    <text evidence="11">The sequence shown here is derived from an EMBL/GenBank/DDBJ whole genome shotgun (WGS) entry which is preliminary data.</text>
</comment>
<feature type="transmembrane region" description="Helical" evidence="9">
    <location>
        <begin position="91"/>
        <end position="114"/>
    </location>
</feature>
<evidence type="ECO:0000259" key="10">
    <source>
        <dbReference type="PROSITE" id="PS50928"/>
    </source>
</evidence>
<evidence type="ECO:0000256" key="4">
    <source>
        <dbReference type="ARBA" id="ARBA00022519"/>
    </source>
</evidence>
<dbReference type="GO" id="GO:0015112">
    <property type="term" value="F:nitrate transmembrane transporter activity"/>
    <property type="evidence" value="ECO:0007669"/>
    <property type="project" value="InterPro"/>
</dbReference>
<dbReference type="EMBL" id="JAHHHD010000006">
    <property type="protein sequence ID" value="MBW4658607.1"/>
    <property type="molecule type" value="Genomic_DNA"/>
</dbReference>
<reference evidence="11" key="2">
    <citation type="journal article" date="2022" name="Microbiol. Resour. Announc.">
        <title>Metagenome Sequencing to Explore Phylogenomics of Terrestrial Cyanobacteria.</title>
        <authorList>
            <person name="Ward R.D."/>
            <person name="Stajich J.E."/>
            <person name="Johansen J.R."/>
            <person name="Huntemann M."/>
            <person name="Clum A."/>
            <person name="Foster B."/>
            <person name="Foster B."/>
            <person name="Roux S."/>
            <person name="Palaniappan K."/>
            <person name="Varghese N."/>
            <person name="Mukherjee S."/>
            <person name="Reddy T.B.K."/>
            <person name="Daum C."/>
            <person name="Copeland A."/>
            <person name="Chen I.A."/>
            <person name="Ivanova N.N."/>
            <person name="Kyrpides N.C."/>
            <person name="Shapiro N."/>
            <person name="Eloe-Fadrosh E.A."/>
            <person name="Pietrasiak N."/>
        </authorList>
    </citation>
    <scope>NUCLEOTIDE SEQUENCE</scope>
    <source>
        <strain evidence="11">UHER 2000/2452</strain>
    </source>
</reference>
<gene>
    <name evidence="11" type="primary">ntrB</name>
    <name evidence="11" type="ORF">KME15_08025</name>
</gene>
<organism evidence="11 12">
    <name type="scientific">Drouetiella hepatica Uher 2000/2452</name>
    <dbReference type="NCBI Taxonomy" id="904376"/>
    <lineage>
        <taxon>Bacteria</taxon>
        <taxon>Bacillati</taxon>
        <taxon>Cyanobacteriota</taxon>
        <taxon>Cyanophyceae</taxon>
        <taxon>Oculatellales</taxon>
        <taxon>Oculatellaceae</taxon>
        <taxon>Drouetiella</taxon>
    </lineage>
</organism>
<dbReference type="GO" id="GO:0042918">
    <property type="term" value="P:alkanesulfonate transmembrane transport"/>
    <property type="evidence" value="ECO:0007669"/>
    <property type="project" value="UniProtKB-ARBA"/>
</dbReference>
<keyword evidence="3" id="KW-1003">Cell membrane</keyword>
<evidence type="ECO:0000256" key="7">
    <source>
        <dbReference type="ARBA" id="ARBA00023065"/>
    </source>
</evidence>
<dbReference type="GO" id="GO:0005886">
    <property type="term" value="C:plasma membrane"/>
    <property type="evidence" value="ECO:0007669"/>
    <property type="project" value="UniProtKB-SubCell"/>
</dbReference>
<keyword evidence="2 9" id="KW-0813">Transport</keyword>
<evidence type="ECO:0000256" key="6">
    <source>
        <dbReference type="ARBA" id="ARBA00022989"/>
    </source>
</evidence>
<proteinExistence type="inferred from homology"/>
<feature type="transmembrane region" description="Helical" evidence="9">
    <location>
        <begin position="147"/>
        <end position="168"/>
    </location>
</feature>
<dbReference type="PANTHER" id="PTHR30151">
    <property type="entry name" value="ALKANE SULFONATE ABC TRANSPORTER-RELATED, MEMBRANE SUBUNIT"/>
    <property type="match status" value="1"/>
</dbReference>
<dbReference type="FunFam" id="1.10.3720.10:FF:000003">
    <property type="entry name" value="Aliphatic sulfonate ABC transporter permease"/>
    <property type="match status" value="1"/>
</dbReference>
<evidence type="ECO:0000256" key="2">
    <source>
        <dbReference type="ARBA" id="ARBA00022448"/>
    </source>
</evidence>
<dbReference type="InterPro" id="IPR035906">
    <property type="entry name" value="MetI-like_sf"/>
</dbReference>
<feature type="transmembrane region" description="Helical" evidence="9">
    <location>
        <begin position="189"/>
        <end position="217"/>
    </location>
</feature>
<dbReference type="PANTHER" id="PTHR30151:SF7">
    <property type="entry name" value="NITRATE IMPORT PERMEASE PROTEIN NRTB"/>
    <property type="match status" value="1"/>
</dbReference>
<dbReference type="GO" id="GO:0006811">
    <property type="term" value="P:monoatomic ion transport"/>
    <property type="evidence" value="ECO:0007669"/>
    <property type="project" value="UniProtKB-KW"/>
</dbReference>
<reference evidence="11" key="1">
    <citation type="submission" date="2021-05" db="EMBL/GenBank/DDBJ databases">
        <authorList>
            <person name="Pietrasiak N."/>
            <person name="Ward R."/>
            <person name="Stajich J.E."/>
            <person name="Kurbessoian T."/>
        </authorList>
    </citation>
    <scope>NUCLEOTIDE SEQUENCE</scope>
    <source>
        <strain evidence="11">UHER 2000/2452</strain>
    </source>
</reference>
<name>A0A951Q9B5_9CYAN</name>
<dbReference type="AlphaFoldDB" id="A0A951Q9B5"/>
<keyword evidence="6 9" id="KW-1133">Transmembrane helix</keyword>
<evidence type="ECO:0000256" key="8">
    <source>
        <dbReference type="ARBA" id="ARBA00023136"/>
    </source>
</evidence>
<dbReference type="Pfam" id="PF00528">
    <property type="entry name" value="BPD_transp_1"/>
    <property type="match status" value="1"/>
</dbReference>
<evidence type="ECO:0000313" key="12">
    <source>
        <dbReference type="Proteomes" id="UP000757435"/>
    </source>
</evidence>
<dbReference type="CDD" id="cd06261">
    <property type="entry name" value="TM_PBP2"/>
    <property type="match status" value="1"/>
</dbReference>
<feature type="transmembrane region" description="Helical" evidence="9">
    <location>
        <begin position="21"/>
        <end position="42"/>
    </location>
</feature>
<dbReference type="Gene3D" id="1.10.3720.10">
    <property type="entry name" value="MetI-like"/>
    <property type="match status" value="1"/>
</dbReference>
<keyword evidence="4" id="KW-0997">Cell inner membrane</keyword>
<comment type="similarity">
    <text evidence="9">Belongs to the binding-protein-dependent transport system permease family.</text>
</comment>
<dbReference type="PROSITE" id="PS50928">
    <property type="entry name" value="ABC_TM1"/>
    <property type="match status" value="1"/>
</dbReference>
<evidence type="ECO:0000256" key="1">
    <source>
        <dbReference type="ARBA" id="ARBA00004429"/>
    </source>
</evidence>
<keyword evidence="7" id="KW-0406">Ion transport</keyword>
<comment type="subcellular location">
    <subcellularLocation>
        <location evidence="1">Cell inner membrane</location>
        <topology evidence="1">Multi-pass membrane protein</topology>
    </subcellularLocation>
    <subcellularLocation>
        <location evidence="9">Cell membrane</location>
        <topology evidence="9">Multi-pass membrane protein</topology>
    </subcellularLocation>
</comment>
<sequence length="279" mass="30018">MTTALSRPSPASKTSVAFGKIWQAIFPPALFVGVLLTVWQLLCFSDDSALPSPIKVIAQTFDPYLTNPFFDNGGTDKGLGWQILISLQRVLMGYALAAIVGVAVGAVVGGVPFVRKGLDPIIQVLRTVPPLAWMPLALLFFQNNDRAAIYVIFITAVWPIIINTALGVQQIPSDYKNVARVLQLSLPEYVMNILVPATVPYVFSGLRIGIGLSWLAIVAAEMLKADGGIGFFIWDAYNAGNDNSTSQIILAIVVVGLVGLLLDKIVAWVGRLVAPGEQR</sequence>
<evidence type="ECO:0000256" key="9">
    <source>
        <dbReference type="RuleBase" id="RU363032"/>
    </source>
</evidence>
<feature type="domain" description="ABC transmembrane type-1" evidence="10">
    <location>
        <begin position="83"/>
        <end position="266"/>
    </location>
</feature>
<dbReference type="Proteomes" id="UP000757435">
    <property type="component" value="Unassembled WGS sequence"/>
</dbReference>
<evidence type="ECO:0000313" key="11">
    <source>
        <dbReference type="EMBL" id="MBW4658607.1"/>
    </source>
</evidence>
<dbReference type="InterPro" id="IPR005889">
    <property type="entry name" value="NtrB"/>
</dbReference>
<dbReference type="SUPFAM" id="SSF161098">
    <property type="entry name" value="MetI-like"/>
    <property type="match status" value="1"/>
</dbReference>